<dbReference type="Gramene" id="KGN57322">
    <property type="protein sequence ID" value="KGN57322"/>
    <property type="gene ID" value="Csa_3G179120"/>
</dbReference>
<proteinExistence type="predicted"/>
<name>A0A0A0L9L4_CUCSA</name>
<dbReference type="EMBL" id="CM002924">
    <property type="protein sequence ID" value="KGN57322.1"/>
    <property type="molecule type" value="Genomic_DNA"/>
</dbReference>
<reference evidence="1 2" key="4">
    <citation type="journal article" date="2011" name="BMC Genomics">
        <title>RNA-Seq improves annotation of protein-coding genes in the cucumber genome.</title>
        <authorList>
            <person name="Li Z."/>
            <person name="Zhang Z."/>
            <person name="Yan P."/>
            <person name="Huang S."/>
            <person name="Fei Z."/>
            <person name="Lin K."/>
        </authorList>
    </citation>
    <scope>NUCLEOTIDE SEQUENCE [LARGE SCALE GENOMIC DNA]</scope>
    <source>
        <strain evidence="2">cv. 9930</strain>
    </source>
</reference>
<reference evidence="1 2" key="2">
    <citation type="journal article" date="2009" name="PLoS ONE">
        <title>An integrated genetic and cytogenetic map of the cucumber genome.</title>
        <authorList>
            <person name="Ren Y."/>
            <person name="Zhang Z."/>
            <person name="Liu J."/>
            <person name="Staub J.E."/>
            <person name="Han Y."/>
            <person name="Cheng Z."/>
            <person name="Li X."/>
            <person name="Lu J."/>
            <person name="Miao H."/>
            <person name="Kang H."/>
            <person name="Xie B."/>
            <person name="Gu X."/>
            <person name="Wang X."/>
            <person name="Du Y."/>
            <person name="Jin W."/>
            <person name="Huang S."/>
        </authorList>
    </citation>
    <scope>NUCLEOTIDE SEQUENCE [LARGE SCALE GENOMIC DNA]</scope>
    <source>
        <strain evidence="2">cv. 9930</strain>
    </source>
</reference>
<reference evidence="1 2" key="1">
    <citation type="journal article" date="2009" name="Nat. Genet.">
        <title>The genome of the cucumber, Cucumis sativus L.</title>
        <authorList>
            <person name="Huang S."/>
            <person name="Li R."/>
            <person name="Zhang Z."/>
            <person name="Li L."/>
            <person name="Gu X."/>
            <person name="Fan W."/>
            <person name="Lucas W.J."/>
            <person name="Wang X."/>
            <person name="Xie B."/>
            <person name="Ni P."/>
            <person name="Ren Y."/>
            <person name="Zhu H."/>
            <person name="Li J."/>
            <person name="Lin K."/>
            <person name="Jin W."/>
            <person name="Fei Z."/>
            <person name="Li G."/>
            <person name="Staub J."/>
            <person name="Kilian A."/>
            <person name="van der Vossen E.A."/>
            <person name="Wu Y."/>
            <person name="Guo J."/>
            <person name="He J."/>
            <person name="Jia Z."/>
            <person name="Ren Y."/>
            <person name="Tian G."/>
            <person name="Lu Y."/>
            <person name="Ruan J."/>
            <person name="Qian W."/>
            <person name="Wang M."/>
            <person name="Huang Q."/>
            <person name="Li B."/>
            <person name="Xuan Z."/>
            <person name="Cao J."/>
            <person name="Asan"/>
            <person name="Wu Z."/>
            <person name="Zhang J."/>
            <person name="Cai Q."/>
            <person name="Bai Y."/>
            <person name="Zhao B."/>
            <person name="Han Y."/>
            <person name="Li Y."/>
            <person name="Li X."/>
            <person name="Wang S."/>
            <person name="Shi Q."/>
            <person name="Liu S."/>
            <person name="Cho W.K."/>
            <person name="Kim J.Y."/>
            <person name="Xu Y."/>
            <person name="Heller-Uszynska K."/>
            <person name="Miao H."/>
            <person name="Cheng Z."/>
            <person name="Zhang S."/>
            <person name="Wu J."/>
            <person name="Yang Y."/>
            <person name="Kang H."/>
            <person name="Li M."/>
            <person name="Liang H."/>
            <person name="Ren X."/>
            <person name="Shi Z."/>
            <person name="Wen M."/>
            <person name="Jian M."/>
            <person name="Yang H."/>
            <person name="Zhang G."/>
            <person name="Yang Z."/>
            <person name="Chen R."/>
            <person name="Liu S."/>
            <person name="Li J."/>
            <person name="Ma L."/>
            <person name="Liu H."/>
            <person name="Zhou Y."/>
            <person name="Zhao J."/>
            <person name="Fang X."/>
            <person name="Li G."/>
            <person name="Fang L."/>
            <person name="Li Y."/>
            <person name="Liu D."/>
            <person name="Zheng H."/>
            <person name="Zhang Y."/>
            <person name="Qin N."/>
            <person name="Li Z."/>
            <person name="Yang G."/>
            <person name="Yang S."/>
            <person name="Bolund L."/>
            <person name="Kristiansen K."/>
            <person name="Zheng H."/>
            <person name="Li S."/>
            <person name="Zhang X."/>
            <person name="Yang H."/>
            <person name="Wang J."/>
            <person name="Sun R."/>
            <person name="Zhang B."/>
            <person name="Jiang S."/>
            <person name="Wang J."/>
            <person name="Du Y."/>
            <person name="Li S."/>
        </authorList>
    </citation>
    <scope>NUCLEOTIDE SEQUENCE [LARGE SCALE GENOMIC DNA]</scope>
    <source>
        <strain evidence="2">cv. 9930</strain>
    </source>
</reference>
<evidence type="ECO:0000313" key="1">
    <source>
        <dbReference type="EMBL" id="KGN57322.1"/>
    </source>
</evidence>
<gene>
    <name evidence="1" type="ORF">Csa_3G179120</name>
</gene>
<organism evidence="1 2">
    <name type="scientific">Cucumis sativus</name>
    <name type="common">Cucumber</name>
    <dbReference type="NCBI Taxonomy" id="3659"/>
    <lineage>
        <taxon>Eukaryota</taxon>
        <taxon>Viridiplantae</taxon>
        <taxon>Streptophyta</taxon>
        <taxon>Embryophyta</taxon>
        <taxon>Tracheophyta</taxon>
        <taxon>Spermatophyta</taxon>
        <taxon>Magnoliopsida</taxon>
        <taxon>eudicotyledons</taxon>
        <taxon>Gunneridae</taxon>
        <taxon>Pentapetalae</taxon>
        <taxon>rosids</taxon>
        <taxon>fabids</taxon>
        <taxon>Cucurbitales</taxon>
        <taxon>Cucurbitaceae</taxon>
        <taxon>Benincaseae</taxon>
        <taxon>Cucumis</taxon>
    </lineage>
</organism>
<evidence type="ECO:0000313" key="2">
    <source>
        <dbReference type="Proteomes" id="UP000029981"/>
    </source>
</evidence>
<accession>A0A0A0L9L4</accession>
<reference evidence="1 2" key="3">
    <citation type="journal article" date="2010" name="BMC Genomics">
        <title>Transcriptome sequencing and comparative analysis of cucumber flowers with different sex types.</title>
        <authorList>
            <person name="Guo S."/>
            <person name="Zheng Y."/>
            <person name="Joung J.G."/>
            <person name="Liu S."/>
            <person name="Zhang Z."/>
            <person name="Crasta O.R."/>
            <person name="Sobral B.W."/>
            <person name="Xu Y."/>
            <person name="Huang S."/>
            <person name="Fei Z."/>
        </authorList>
    </citation>
    <scope>NUCLEOTIDE SEQUENCE [LARGE SCALE GENOMIC DNA]</scope>
    <source>
        <strain evidence="2">cv. 9930</strain>
    </source>
</reference>
<keyword evidence="2" id="KW-1185">Reference proteome</keyword>
<protein>
    <submittedName>
        <fullName evidence="1">Uncharacterized protein</fullName>
    </submittedName>
</protein>
<dbReference type="Proteomes" id="UP000029981">
    <property type="component" value="Chromosome 3"/>
</dbReference>
<dbReference type="AlphaFoldDB" id="A0A0A0L9L4"/>
<sequence>MQKVQGIELKLIEKDENSQRSCWNAKNLFSSKVVGVLVKRLEQAYSVAGLDMGTSTIGWRKPKEKRGRKEKEKEEVTSNLCERLNKSTAICFQNCFDKID</sequence>